<dbReference type="Gene3D" id="2.40.50.1020">
    <property type="entry name" value="LytTr DNA-binding domain"/>
    <property type="match status" value="1"/>
</dbReference>
<evidence type="ECO:0000256" key="1">
    <source>
        <dbReference type="PROSITE-ProRule" id="PRU00169"/>
    </source>
</evidence>
<dbReference type="SMART" id="SM00850">
    <property type="entry name" value="LytTR"/>
    <property type="match status" value="1"/>
</dbReference>
<dbReference type="InterPro" id="IPR046947">
    <property type="entry name" value="LytR-like"/>
</dbReference>
<feature type="domain" description="Response regulatory" evidence="2">
    <location>
        <begin position="2"/>
        <end position="113"/>
    </location>
</feature>
<dbReference type="FunFam" id="3.40.50.2300:FF:000051">
    <property type="entry name" value="Two-component response regulator yehT"/>
    <property type="match status" value="1"/>
</dbReference>
<proteinExistence type="predicted"/>
<dbReference type="PROSITE" id="PS50930">
    <property type="entry name" value="HTH_LYTTR"/>
    <property type="match status" value="1"/>
</dbReference>
<dbReference type="SUPFAM" id="SSF52172">
    <property type="entry name" value="CheY-like"/>
    <property type="match status" value="1"/>
</dbReference>
<keyword evidence="5" id="KW-1185">Reference proteome</keyword>
<dbReference type="Proteomes" id="UP000812270">
    <property type="component" value="Unassembled WGS sequence"/>
</dbReference>
<dbReference type="PROSITE" id="PS50110">
    <property type="entry name" value="RESPONSE_REGULATORY"/>
    <property type="match status" value="1"/>
</dbReference>
<evidence type="ECO:0000313" key="4">
    <source>
        <dbReference type="EMBL" id="MBV4358709.1"/>
    </source>
</evidence>
<dbReference type="InterPro" id="IPR001789">
    <property type="entry name" value="Sig_transdc_resp-reg_receiver"/>
</dbReference>
<dbReference type="PANTHER" id="PTHR37299">
    <property type="entry name" value="TRANSCRIPTIONAL REGULATOR-RELATED"/>
    <property type="match status" value="1"/>
</dbReference>
<accession>A0A9E2SCQ1</accession>
<organism evidence="4 5">
    <name type="scientific">Pinibacter aurantiacus</name>
    <dbReference type="NCBI Taxonomy" id="2851599"/>
    <lineage>
        <taxon>Bacteria</taxon>
        <taxon>Pseudomonadati</taxon>
        <taxon>Bacteroidota</taxon>
        <taxon>Chitinophagia</taxon>
        <taxon>Chitinophagales</taxon>
        <taxon>Chitinophagaceae</taxon>
        <taxon>Pinibacter</taxon>
    </lineage>
</organism>
<name>A0A9E2SCQ1_9BACT</name>
<evidence type="ECO:0000259" key="2">
    <source>
        <dbReference type="PROSITE" id="PS50110"/>
    </source>
</evidence>
<dbReference type="Pfam" id="PF04397">
    <property type="entry name" value="LytTR"/>
    <property type="match status" value="1"/>
</dbReference>
<evidence type="ECO:0000259" key="3">
    <source>
        <dbReference type="PROSITE" id="PS50930"/>
    </source>
</evidence>
<dbReference type="GO" id="GO:0000156">
    <property type="term" value="F:phosphorelay response regulator activity"/>
    <property type="evidence" value="ECO:0007669"/>
    <property type="project" value="InterPro"/>
</dbReference>
<reference evidence="4" key="1">
    <citation type="submission" date="2021-06" db="EMBL/GenBank/DDBJ databases">
        <authorList>
            <person name="Huq M.A."/>
        </authorList>
    </citation>
    <scope>NUCLEOTIDE SEQUENCE</scope>
    <source>
        <strain evidence="4">MAH-26</strain>
    </source>
</reference>
<feature type="modified residue" description="4-aspartylphosphate" evidence="1">
    <location>
        <position position="53"/>
    </location>
</feature>
<dbReference type="InterPro" id="IPR007492">
    <property type="entry name" value="LytTR_DNA-bd_dom"/>
</dbReference>
<protein>
    <submittedName>
        <fullName evidence="4">Response regulator transcription factor</fullName>
    </submittedName>
</protein>
<gene>
    <name evidence="4" type="ORF">KTO63_16210</name>
</gene>
<dbReference type="PANTHER" id="PTHR37299:SF1">
    <property type="entry name" value="STAGE 0 SPORULATION PROTEIN A HOMOLOG"/>
    <property type="match status" value="1"/>
</dbReference>
<dbReference type="InterPro" id="IPR011006">
    <property type="entry name" value="CheY-like_superfamily"/>
</dbReference>
<dbReference type="Pfam" id="PF00072">
    <property type="entry name" value="Response_reg"/>
    <property type="match status" value="1"/>
</dbReference>
<comment type="caution">
    <text evidence="4">The sequence shown here is derived from an EMBL/GenBank/DDBJ whole genome shotgun (WGS) entry which is preliminary data.</text>
</comment>
<feature type="domain" description="HTH LytTR-type" evidence="3">
    <location>
        <begin position="132"/>
        <end position="230"/>
    </location>
</feature>
<dbReference type="Gene3D" id="3.40.50.2300">
    <property type="match status" value="1"/>
</dbReference>
<dbReference type="SMART" id="SM00448">
    <property type="entry name" value="REC"/>
    <property type="match status" value="1"/>
</dbReference>
<keyword evidence="1" id="KW-0597">Phosphoprotein</keyword>
<sequence>MNCLIVDDEPIARSILENYLARLPELVLVNSCKNATEAYESMYAHSVDIIFLDIQMPTITGIDFMRSLKKTPMVVFTTAFPNFAVEGFELNAIDYLVKPITFERFCQAVQKLKDRYNESKKTNAPAETVDYLFIKHNEKLLRIKHSNIHYIEAEKDFCSVYLDEKKILASMHLKMFEDTLPVRLFHRVHRSYIINLDKIIAIKGNMIELPHQEVPIGAIYKKQLMERLGL</sequence>
<evidence type="ECO:0000313" key="5">
    <source>
        <dbReference type="Proteomes" id="UP000812270"/>
    </source>
</evidence>
<dbReference type="AlphaFoldDB" id="A0A9E2SCQ1"/>
<dbReference type="EMBL" id="JAHSPG010000013">
    <property type="protein sequence ID" value="MBV4358709.1"/>
    <property type="molecule type" value="Genomic_DNA"/>
</dbReference>
<dbReference type="GO" id="GO:0003677">
    <property type="term" value="F:DNA binding"/>
    <property type="evidence" value="ECO:0007669"/>
    <property type="project" value="InterPro"/>
</dbReference>